<evidence type="ECO:0000313" key="3">
    <source>
        <dbReference type="EMBL" id="NYD30972.1"/>
    </source>
</evidence>
<feature type="region of interest" description="Disordered" evidence="1">
    <location>
        <begin position="128"/>
        <end position="150"/>
    </location>
</feature>
<dbReference type="AlphaFoldDB" id="A0A852RWP8"/>
<dbReference type="Pfam" id="PF13400">
    <property type="entry name" value="Tad"/>
    <property type="match status" value="1"/>
</dbReference>
<dbReference type="InterPro" id="IPR028087">
    <property type="entry name" value="Tad_N"/>
</dbReference>
<dbReference type="EMBL" id="JACCBF010000001">
    <property type="protein sequence ID" value="NYD30972.1"/>
    <property type="molecule type" value="Genomic_DNA"/>
</dbReference>
<organism evidence="3 4">
    <name type="scientific">Nocardioides kongjuensis</name>
    <dbReference type="NCBI Taxonomy" id="349522"/>
    <lineage>
        <taxon>Bacteria</taxon>
        <taxon>Bacillati</taxon>
        <taxon>Actinomycetota</taxon>
        <taxon>Actinomycetes</taxon>
        <taxon>Propionibacteriales</taxon>
        <taxon>Nocardioidaceae</taxon>
        <taxon>Nocardioides</taxon>
    </lineage>
</organism>
<dbReference type="Proteomes" id="UP000582231">
    <property type="component" value="Unassembled WGS sequence"/>
</dbReference>
<sequence>MRWSTGSRRGSSTPLVLAFAAIVLLLVAVVVDASAAYLARQRLDALADGAALQGADLGAQGADAYAGGLATGDLAISRAEAEAAVRSYLRASGAALDHPGLQATVRVDGDRLVVELVAPVDLPLHLPGAPEQPTVRAVGSAVVDPEAGPE</sequence>
<evidence type="ECO:0000256" key="1">
    <source>
        <dbReference type="SAM" id="MobiDB-lite"/>
    </source>
</evidence>
<gene>
    <name evidence="3" type="ORF">BJ958_002518</name>
</gene>
<keyword evidence="4" id="KW-1185">Reference proteome</keyword>
<accession>A0A852RWP8</accession>
<protein>
    <recommendedName>
        <fullName evidence="2">Putative Flp pilus-assembly TadG-like N-terminal domain-containing protein</fullName>
    </recommendedName>
</protein>
<evidence type="ECO:0000313" key="4">
    <source>
        <dbReference type="Proteomes" id="UP000582231"/>
    </source>
</evidence>
<comment type="caution">
    <text evidence="3">The sequence shown here is derived from an EMBL/GenBank/DDBJ whole genome shotgun (WGS) entry which is preliminary data.</text>
</comment>
<evidence type="ECO:0000259" key="2">
    <source>
        <dbReference type="Pfam" id="PF13400"/>
    </source>
</evidence>
<dbReference type="RefSeq" id="WP_179727153.1">
    <property type="nucleotide sequence ID" value="NZ_BAABEF010000001.1"/>
</dbReference>
<name>A0A852RWP8_9ACTN</name>
<feature type="domain" description="Putative Flp pilus-assembly TadG-like N-terminal" evidence="2">
    <location>
        <begin position="10"/>
        <end position="55"/>
    </location>
</feature>
<reference evidence="3 4" key="1">
    <citation type="submission" date="2020-07" db="EMBL/GenBank/DDBJ databases">
        <title>Sequencing the genomes of 1000 actinobacteria strains.</title>
        <authorList>
            <person name="Klenk H.-P."/>
        </authorList>
    </citation>
    <scope>NUCLEOTIDE SEQUENCE [LARGE SCALE GENOMIC DNA]</scope>
    <source>
        <strain evidence="3 4">DSM 19082</strain>
    </source>
</reference>
<proteinExistence type="predicted"/>